<keyword evidence="2 11" id="KW-1003">Cell membrane</keyword>
<dbReference type="PANTHER" id="PTHR30042:SF2">
    <property type="entry name" value="POTASSIUM-TRANSPORTING ATPASE KDPC SUBUNIT"/>
    <property type="match status" value="1"/>
</dbReference>
<keyword evidence="4 11" id="KW-0812">Transmembrane</keyword>
<dbReference type="GO" id="GO:0005886">
    <property type="term" value="C:plasma membrane"/>
    <property type="evidence" value="ECO:0007669"/>
    <property type="project" value="UniProtKB-SubCell"/>
</dbReference>
<dbReference type="PANTHER" id="PTHR30042">
    <property type="entry name" value="POTASSIUM-TRANSPORTING ATPASE C CHAIN"/>
    <property type="match status" value="1"/>
</dbReference>
<reference evidence="12 13" key="1">
    <citation type="submission" date="2017-01" db="EMBL/GenBank/DDBJ databases">
        <title>Genome analysis of Paenibacillus selenitrireducens ES3-24.</title>
        <authorList>
            <person name="Xu D."/>
            <person name="Yao R."/>
            <person name="Zheng S."/>
        </authorList>
    </citation>
    <scope>NUCLEOTIDE SEQUENCE [LARGE SCALE GENOMIC DNA]</scope>
    <source>
        <strain evidence="12 13">ES3-24</strain>
    </source>
</reference>
<evidence type="ECO:0000256" key="8">
    <source>
        <dbReference type="ARBA" id="ARBA00022989"/>
    </source>
</evidence>
<evidence type="ECO:0000256" key="1">
    <source>
        <dbReference type="ARBA" id="ARBA00022448"/>
    </source>
</evidence>
<dbReference type="NCBIfam" id="NF001454">
    <property type="entry name" value="PRK00315.1"/>
    <property type="match status" value="1"/>
</dbReference>
<comment type="subunit">
    <text evidence="11">The system is composed of three essential subunits: KdpA, KdpB and KdpC.</text>
</comment>
<evidence type="ECO:0000256" key="3">
    <source>
        <dbReference type="ARBA" id="ARBA00022538"/>
    </source>
</evidence>
<gene>
    <name evidence="11" type="primary">kdpC</name>
    <name evidence="12" type="ORF">BVG16_28630</name>
</gene>
<evidence type="ECO:0000256" key="4">
    <source>
        <dbReference type="ARBA" id="ARBA00022692"/>
    </source>
</evidence>
<dbReference type="EMBL" id="MSZX01000017">
    <property type="protein sequence ID" value="OPA73480.1"/>
    <property type="molecule type" value="Genomic_DNA"/>
</dbReference>
<dbReference type="PIRSF" id="PIRSF001296">
    <property type="entry name" value="K_ATPase_KdpC"/>
    <property type="match status" value="1"/>
</dbReference>
<keyword evidence="8 11" id="KW-1133">Transmembrane helix</keyword>
<comment type="function">
    <text evidence="11">Part of the high-affinity ATP-driven potassium transport (or Kdp) system, which catalyzes the hydrolysis of ATP coupled with the electrogenic transport of potassium into the cytoplasm. This subunit acts as a catalytic chaperone that increases the ATP-binding affinity of the ATP-hydrolyzing subunit KdpB by the formation of a transient KdpB/KdpC/ATP ternary complex.</text>
</comment>
<keyword evidence="7 11" id="KW-0630">Potassium</keyword>
<evidence type="ECO:0000256" key="6">
    <source>
        <dbReference type="ARBA" id="ARBA00022840"/>
    </source>
</evidence>
<organism evidence="12 13">
    <name type="scientific">Paenibacillus selenitireducens</name>
    <dbReference type="NCBI Taxonomy" id="1324314"/>
    <lineage>
        <taxon>Bacteria</taxon>
        <taxon>Bacillati</taxon>
        <taxon>Bacillota</taxon>
        <taxon>Bacilli</taxon>
        <taxon>Bacillales</taxon>
        <taxon>Paenibacillaceae</taxon>
        <taxon>Paenibacillus</taxon>
    </lineage>
</organism>
<keyword evidence="10 11" id="KW-0472">Membrane</keyword>
<evidence type="ECO:0000256" key="7">
    <source>
        <dbReference type="ARBA" id="ARBA00022958"/>
    </source>
</evidence>
<dbReference type="NCBIfam" id="TIGR00681">
    <property type="entry name" value="kdpC"/>
    <property type="match status" value="1"/>
</dbReference>
<keyword evidence="13" id="KW-1185">Reference proteome</keyword>
<comment type="similarity">
    <text evidence="11">Belongs to the KdpC family.</text>
</comment>
<keyword evidence="9 11" id="KW-0406">Ion transport</keyword>
<evidence type="ECO:0000256" key="11">
    <source>
        <dbReference type="HAMAP-Rule" id="MF_00276"/>
    </source>
</evidence>
<keyword evidence="6 11" id="KW-0067">ATP-binding</keyword>
<comment type="caution">
    <text evidence="12">The sequence shown here is derived from an EMBL/GenBank/DDBJ whole genome shotgun (WGS) entry which is preliminary data.</text>
</comment>
<dbReference type="STRING" id="1324314.BVG16_28630"/>
<name>A0A1T2X0T5_9BACL</name>
<proteinExistence type="inferred from homology"/>
<evidence type="ECO:0000313" key="13">
    <source>
        <dbReference type="Proteomes" id="UP000190188"/>
    </source>
</evidence>
<dbReference type="RefSeq" id="WP_078502664.1">
    <property type="nucleotide sequence ID" value="NZ_MSZX01000017.1"/>
</dbReference>
<comment type="subcellular location">
    <subcellularLocation>
        <location evidence="11">Cell membrane</location>
        <topology evidence="11">Single-pass membrane protein</topology>
    </subcellularLocation>
</comment>
<dbReference type="Pfam" id="PF02669">
    <property type="entry name" value="KdpC"/>
    <property type="match status" value="1"/>
</dbReference>
<evidence type="ECO:0000256" key="10">
    <source>
        <dbReference type="ARBA" id="ARBA00023136"/>
    </source>
</evidence>
<dbReference type="InterPro" id="IPR003820">
    <property type="entry name" value="KdpC"/>
</dbReference>
<dbReference type="Proteomes" id="UP000190188">
    <property type="component" value="Unassembled WGS sequence"/>
</dbReference>
<evidence type="ECO:0000313" key="12">
    <source>
        <dbReference type="EMBL" id="OPA73480.1"/>
    </source>
</evidence>
<dbReference type="GO" id="GO:0005524">
    <property type="term" value="F:ATP binding"/>
    <property type="evidence" value="ECO:0007669"/>
    <property type="project" value="UniProtKB-UniRule"/>
</dbReference>
<accession>A0A1T2X0T5</accession>
<protein>
    <recommendedName>
        <fullName evidence="11">Potassium-transporting ATPase KdpC subunit</fullName>
    </recommendedName>
    <alternativeName>
        <fullName evidence="11">ATP phosphohydrolase [potassium-transporting] C chain</fullName>
    </alternativeName>
    <alternativeName>
        <fullName evidence="11">Potassium-binding and translocating subunit C</fullName>
    </alternativeName>
    <alternativeName>
        <fullName evidence="11">Potassium-translocating ATPase C chain</fullName>
    </alternativeName>
</protein>
<evidence type="ECO:0000256" key="5">
    <source>
        <dbReference type="ARBA" id="ARBA00022741"/>
    </source>
</evidence>
<keyword evidence="5 11" id="KW-0547">Nucleotide-binding</keyword>
<dbReference type="OrthoDB" id="9809491at2"/>
<sequence length="208" mass="22380">MNMNLQTNARAEAPTKPSIGNMISVSIRISIVFIILCGLIYPLVCTGIAQLVMPAQANGSLIKDAQGTVIGSSVIGQNFKDQKYFQGRISSIDYNAASSGSNNYAPSNPDMLARTKEAAAAWVKNNPDVPLREVPIQLLTNSASGLDPQISPKSAEVQIPRISKLTGVSTEILQNLVEKHTEGRDLGIFGEPRVNVLKLNIDLQPLIK</sequence>
<keyword evidence="1 11" id="KW-0813">Transport</keyword>
<keyword evidence="3 11" id="KW-0633">Potassium transport</keyword>
<evidence type="ECO:0000256" key="2">
    <source>
        <dbReference type="ARBA" id="ARBA00022475"/>
    </source>
</evidence>
<dbReference type="AlphaFoldDB" id="A0A1T2X0T5"/>
<evidence type="ECO:0000256" key="9">
    <source>
        <dbReference type="ARBA" id="ARBA00023065"/>
    </source>
</evidence>
<dbReference type="HAMAP" id="MF_00276">
    <property type="entry name" value="KdpC"/>
    <property type="match status" value="1"/>
</dbReference>
<dbReference type="GO" id="GO:0008556">
    <property type="term" value="F:P-type potassium transmembrane transporter activity"/>
    <property type="evidence" value="ECO:0007669"/>
    <property type="project" value="InterPro"/>
</dbReference>
<feature type="transmembrane region" description="Helical" evidence="11">
    <location>
        <begin position="25"/>
        <end position="44"/>
    </location>
</feature>